<evidence type="ECO:0000313" key="1">
    <source>
        <dbReference type="EMBL" id="KIK12475.1"/>
    </source>
</evidence>
<protein>
    <submittedName>
        <fullName evidence="1">Uncharacterized protein</fullName>
    </submittedName>
</protein>
<dbReference type="EMBL" id="KN834079">
    <property type="protein sequence ID" value="KIK12475.1"/>
    <property type="molecule type" value="Genomic_DNA"/>
</dbReference>
<reference evidence="2" key="2">
    <citation type="submission" date="2015-01" db="EMBL/GenBank/DDBJ databases">
        <title>Evolutionary Origins and Diversification of the Mycorrhizal Mutualists.</title>
        <authorList>
            <consortium name="DOE Joint Genome Institute"/>
            <consortium name="Mycorrhizal Genomics Consortium"/>
            <person name="Kohler A."/>
            <person name="Kuo A."/>
            <person name="Nagy L.G."/>
            <person name="Floudas D."/>
            <person name="Copeland A."/>
            <person name="Barry K.W."/>
            <person name="Cichocki N."/>
            <person name="Veneault-Fourrey C."/>
            <person name="LaButti K."/>
            <person name="Lindquist E.A."/>
            <person name="Lipzen A."/>
            <person name="Lundell T."/>
            <person name="Morin E."/>
            <person name="Murat C."/>
            <person name="Riley R."/>
            <person name="Ohm R."/>
            <person name="Sun H."/>
            <person name="Tunlid A."/>
            <person name="Henrissat B."/>
            <person name="Grigoriev I.V."/>
            <person name="Hibbett D.S."/>
            <person name="Martin F."/>
        </authorList>
    </citation>
    <scope>NUCLEOTIDE SEQUENCE [LARGE SCALE GENOMIC DNA]</scope>
    <source>
        <strain evidence="2">441</strain>
    </source>
</reference>
<reference evidence="1 2" key="1">
    <citation type="submission" date="2014-04" db="EMBL/GenBank/DDBJ databases">
        <authorList>
            <consortium name="DOE Joint Genome Institute"/>
            <person name="Kuo A."/>
            <person name="Kohler A."/>
            <person name="Costa M.D."/>
            <person name="Nagy L.G."/>
            <person name="Floudas D."/>
            <person name="Copeland A."/>
            <person name="Barry K.W."/>
            <person name="Cichocki N."/>
            <person name="Veneault-Fourrey C."/>
            <person name="LaButti K."/>
            <person name="Lindquist E.A."/>
            <person name="Lipzen A."/>
            <person name="Lundell T."/>
            <person name="Morin E."/>
            <person name="Murat C."/>
            <person name="Sun H."/>
            <person name="Tunlid A."/>
            <person name="Henrissat B."/>
            <person name="Grigoriev I.V."/>
            <person name="Hibbett D.S."/>
            <person name="Martin F."/>
            <person name="Nordberg H.P."/>
            <person name="Cantor M.N."/>
            <person name="Hua S.X."/>
        </authorList>
    </citation>
    <scope>NUCLEOTIDE SEQUENCE [LARGE SCALE GENOMIC DNA]</scope>
    <source>
        <strain evidence="1 2">441</strain>
    </source>
</reference>
<dbReference type="OrthoDB" id="10281107at2759"/>
<dbReference type="HOGENOM" id="CLU_069870_0_0_1"/>
<dbReference type="Proteomes" id="UP000054018">
    <property type="component" value="Unassembled WGS sequence"/>
</dbReference>
<gene>
    <name evidence="1" type="ORF">PISMIDRAFT_25651</name>
</gene>
<dbReference type="AlphaFoldDB" id="A0A0C9XJL9"/>
<name>A0A0C9XJL9_9AGAM</name>
<sequence>MSPAPCPPPVPSNATNILQLSNNMLATNGASICQMWATTPVPTTATVTASVMLVAPQYIGHFPWFLVKSPIIDFARSLQPTQTERAFALTWNDQYMVYCRDQVDTTCVYPFGAEMLLDAFIKFRIPAQIPLGIKRRIEEGIVQECYHPGDSSSPEGPQYINQAAATPSKTAPHVPSSVISSDSQGSSPVVAYVNRANSPIRLPTPMPVQEGPCPINANTQPAADALPTLSNTKPVADTFLTPSTIGDGCMDHKNVVSHKKRKHDAV</sequence>
<accession>A0A0C9XJL9</accession>
<keyword evidence="2" id="KW-1185">Reference proteome</keyword>
<evidence type="ECO:0000313" key="2">
    <source>
        <dbReference type="Proteomes" id="UP000054018"/>
    </source>
</evidence>
<organism evidence="1 2">
    <name type="scientific">Pisolithus microcarpus 441</name>
    <dbReference type="NCBI Taxonomy" id="765257"/>
    <lineage>
        <taxon>Eukaryota</taxon>
        <taxon>Fungi</taxon>
        <taxon>Dikarya</taxon>
        <taxon>Basidiomycota</taxon>
        <taxon>Agaricomycotina</taxon>
        <taxon>Agaricomycetes</taxon>
        <taxon>Agaricomycetidae</taxon>
        <taxon>Boletales</taxon>
        <taxon>Sclerodermatineae</taxon>
        <taxon>Pisolithaceae</taxon>
        <taxon>Pisolithus</taxon>
    </lineage>
</organism>
<proteinExistence type="predicted"/>